<reference evidence="2" key="1">
    <citation type="submission" date="2022-11" db="UniProtKB">
        <authorList>
            <consortium name="WormBaseParasite"/>
        </authorList>
    </citation>
    <scope>IDENTIFICATION</scope>
</reference>
<evidence type="ECO:0000313" key="2">
    <source>
        <dbReference type="WBParaSite" id="ES5_v2.g11491.t1"/>
    </source>
</evidence>
<organism evidence="1 2">
    <name type="scientific">Panagrolaimus sp. ES5</name>
    <dbReference type="NCBI Taxonomy" id="591445"/>
    <lineage>
        <taxon>Eukaryota</taxon>
        <taxon>Metazoa</taxon>
        <taxon>Ecdysozoa</taxon>
        <taxon>Nematoda</taxon>
        <taxon>Chromadorea</taxon>
        <taxon>Rhabditida</taxon>
        <taxon>Tylenchina</taxon>
        <taxon>Panagrolaimomorpha</taxon>
        <taxon>Panagrolaimoidea</taxon>
        <taxon>Panagrolaimidae</taxon>
        <taxon>Panagrolaimus</taxon>
    </lineage>
</organism>
<sequence>MVHQNILCFLFLLPAAFFFSTTNGIPITDAYPGVFSPDPEIEVTSVNIHGVSGFAINPFPANESNRNHYDSRKGKTIKYLIMHFTEENFTRTVNIFTNNSRDNPTSAHYVITQKEVNNLAGGQVLRVVPEELRAWHAGTSSWGNDTSLNYVSIGIEHVNLGFNGNVSMPEMNRTYFPYDDDEIAASGQISRDIVKQYGILPQHVIGHEDVQPAWKPDPGPLFPWGKFYHQYGVGAWLDDDEMNVDAINRKYSPPRAFPQNLNKTVLLDMLYSYGFRSAGDEDRVILAFKKHFSANQYPALCDGIIRVEDMFWAWALEAKYVTGSSTTATGLPPTGSSCVDAVPDCLQYSLSECQNSLYKPIMCKYCKVRLFKIFFKFLHSEA</sequence>
<dbReference type="Proteomes" id="UP000887579">
    <property type="component" value="Unplaced"/>
</dbReference>
<name>A0AC34F3F5_9BILA</name>
<evidence type="ECO:0000313" key="1">
    <source>
        <dbReference type="Proteomes" id="UP000887579"/>
    </source>
</evidence>
<proteinExistence type="predicted"/>
<protein>
    <submittedName>
        <fullName evidence="2">N-acetylmuramoyl-L-alanine amidase domain-containing protein</fullName>
    </submittedName>
</protein>
<dbReference type="WBParaSite" id="ES5_v2.g11491.t1">
    <property type="protein sequence ID" value="ES5_v2.g11491.t1"/>
    <property type="gene ID" value="ES5_v2.g11491"/>
</dbReference>
<accession>A0AC34F3F5</accession>